<evidence type="ECO:0000313" key="3">
    <source>
        <dbReference type="Proteomes" id="UP000076798"/>
    </source>
</evidence>
<name>A0A166HWY2_9AGAM</name>
<evidence type="ECO:0000259" key="1">
    <source>
        <dbReference type="Pfam" id="PF12697"/>
    </source>
</evidence>
<dbReference type="InterPro" id="IPR029058">
    <property type="entry name" value="AB_hydrolase_fold"/>
</dbReference>
<protein>
    <recommendedName>
        <fullName evidence="1">AB hydrolase-1 domain-containing protein</fullName>
    </recommendedName>
</protein>
<keyword evidence="3" id="KW-1185">Reference proteome</keyword>
<feature type="domain" description="AB hydrolase-1" evidence="1">
    <location>
        <begin position="42"/>
        <end position="222"/>
    </location>
</feature>
<proteinExistence type="predicted"/>
<dbReference type="Gene3D" id="3.40.50.1820">
    <property type="entry name" value="alpha/beta hydrolase"/>
    <property type="match status" value="1"/>
</dbReference>
<dbReference type="SUPFAM" id="SSF53474">
    <property type="entry name" value="alpha/beta-Hydrolases"/>
    <property type="match status" value="1"/>
</dbReference>
<gene>
    <name evidence="2" type="ORF">SISSUDRAFT_743373</name>
</gene>
<dbReference type="InterPro" id="IPR000073">
    <property type="entry name" value="AB_hydrolase_1"/>
</dbReference>
<dbReference type="AlphaFoldDB" id="A0A166HWY2"/>
<dbReference type="Pfam" id="PF12697">
    <property type="entry name" value="Abhydrolase_6"/>
    <property type="match status" value="1"/>
</dbReference>
<reference evidence="2 3" key="1">
    <citation type="journal article" date="2016" name="Mol. Biol. Evol.">
        <title>Comparative Genomics of Early-Diverging Mushroom-Forming Fungi Provides Insights into the Origins of Lignocellulose Decay Capabilities.</title>
        <authorList>
            <person name="Nagy L.G."/>
            <person name="Riley R."/>
            <person name="Tritt A."/>
            <person name="Adam C."/>
            <person name="Daum C."/>
            <person name="Floudas D."/>
            <person name="Sun H."/>
            <person name="Yadav J.S."/>
            <person name="Pangilinan J."/>
            <person name="Larsson K.H."/>
            <person name="Matsuura K."/>
            <person name="Barry K."/>
            <person name="Labutti K."/>
            <person name="Kuo R."/>
            <person name="Ohm R.A."/>
            <person name="Bhattacharya S.S."/>
            <person name="Shirouzu T."/>
            <person name="Yoshinaga Y."/>
            <person name="Martin F.M."/>
            <person name="Grigoriev I.V."/>
            <person name="Hibbett D.S."/>
        </authorList>
    </citation>
    <scope>NUCLEOTIDE SEQUENCE [LARGE SCALE GENOMIC DNA]</scope>
    <source>
        <strain evidence="2 3">HHB10207 ss-3</strain>
    </source>
</reference>
<sequence length="352" mass="39770">MSINSETFVVDRRPEYPFLVSGNRYTPGVPPSKKFHKPGISLILLHAAGMHKETWEPVLQALFTSHSALYDDSFNAECYVEEAWSIEFPNHGQSAALNASEFHQFAQRQPGEWAFDNYSVPIHLFITSTPGGHDLLKRKLVGIGHSLGAAMLNSVLTIKPKIPFHSVILADAYMSPPSDMKRRKIQAQIRFSEGQLDSWPNREAAKTYFDSHPFSKDWTDECRELFVKYALIESTNSEASRFADSRSPSQAVSLGFSRELEIDMYKMLIIEQRSYTMLAENYRSSVPIHIIHCRGNPFKELQLLCIGERPHTAHALDMAHMFVQVNPSAAAALFQSILRDQGVQTRAVESKL</sequence>
<dbReference type="OrthoDB" id="94039at2759"/>
<evidence type="ECO:0000313" key="2">
    <source>
        <dbReference type="EMBL" id="KZT43157.1"/>
    </source>
</evidence>
<accession>A0A166HWY2</accession>
<organism evidence="2 3">
    <name type="scientific">Sistotremastrum suecicum HHB10207 ss-3</name>
    <dbReference type="NCBI Taxonomy" id="1314776"/>
    <lineage>
        <taxon>Eukaryota</taxon>
        <taxon>Fungi</taxon>
        <taxon>Dikarya</taxon>
        <taxon>Basidiomycota</taxon>
        <taxon>Agaricomycotina</taxon>
        <taxon>Agaricomycetes</taxon>
        <taxon>Sistotremastrales</taxon>
        <taxon>Sistotremastraceae</taxon>
        <taxon>Sistotremastrum</taxon>
    </lineage>
</organism>
<dbReference type="Proteomes" id="UP000076798">
    <property type="component" value="Unassembled WGS sequence"/>
</dbReference>
<dbReference type="EMBL" id="KV428009">
    <property type="protein sequence ID" value="KZT43157.1"/>
    <property type="molecule type" value="Genomic_DNA"/>
</dbReference>